<sequence>MNMRINIAAVFLAFFIVLVGCKSSKGLTSGEKNLGLSSKEVIKANAKKSANFKTLQSKVKVVYTQENKSQSHTVTLRMLKDEVIWINSALNLIRAKITPNKVSFYNKLDNTYFDGDYSYLSDILGTELDFKKLQNLLLGNAIFDLDKATYDMSIHNDAYLFQPKNQLSLFELFYIINPSHFKMDSQQLSQATESRFLEIDYLNYQEVNKQSLPENMKIIALEGDQETIIEMAFKSVSLNEDLRYPFKIPSGFDEIILK</sequence>
<name>A0A2K1E386_9FLAO</name>
<comment type="caution">
    <text evidence="2">The sequence shown here is derived from an EMBL/GenBank/DDBJ whole genome shotgun (WGS) entry which is preliminary data.</text>
</comment>
<dbReference type="EMBL" id="POWF01000001">
    <property type="protein sequence ID" value="PNQ74742.1"/>
    <property type="molecule type" value="Genomic_DNA"/>
</dbReference>
<accession>A0A2K1E386</accession>
<keyword evidence="3" id="KW-1185">Reference proteome</keyword>
<dbReference type="InterPro" id="IPR029046">
    <property type="entry name" value="LolA/LolB/LppX"/>
</dbReference>
<dbReference type="AlphaFoldDB" id="A0A2K1E386"/>
<evidence type="ECO:0000256" key="1">
    <source>
        <dbReference type="ARBA" id="ARBA00022729"/>
    </source>
</evidence>
<dbReference type="PROSITE" id="PS51257">
    <property type="entry name" value="PROKAR_LIPOPROTEIN"/>
    <property type="match status" value="1"/>
</dbReference>
<gene>
    <name evidence="2" type="ORF">C1T31_00960</name>
</gene>
<organism evidence="2 3">
    <name type="scientific">Hanstruepera neustonica</name>
    <dbReference type="NCBI Taxonomy" id="1445657"/>
    <lineage>
        <taxon>Bacteria</taxon>
        <taxon>Pseudomonadati</taxon>
        <taxon>Bacteroidota</taxon>
        <taxon>Flavobacteriia</taxon>
        <taxon>Flavobacteriales</taxon>
        <taxon>Flavobacteriaceae</taxon>
        <taxon>Hanstruepera</taxon>
    </lineage>
</organism>
<evidence type="ECO:0000313" key="2">
    <source>
        <dbReference type="EMBL" id="PNQ74742.1"/>
    </source>
</evidence>
<dbReference type="OrthoDB" id="849114at2"/>
<dbReference type="SUPFAM" id="SSF89392">
    <property type="entry name" value="Prokaryotic lipoproteins and lipoprotein localization factors"/>
    <property type="match status" value="1"/>
</dbReference>
<protein>
    <submittedName>
        <fullName evidence="2">DUF4292 domain-containing protein</fullName>
    </submittedName>
</protein>
<dbReference type="InterPro" id="IPR025634">
    <property type="entry name" value="DUF4292"/>
</dbReference>
<evidence type="ECO:0000313" key="3">
    <source>
        <dbReference type="Proteomes" id="UP000236641"/>
    </source>
</evidence>
<dbReference type="Pfam" id="PF14125">
    <property type="entry name" value="DUF4292"/>
    <property type="match status" value="1"/>
</dbReference>
<keyword evidence="1" id="KW-0732">Signal</keyword>
<dbReference type="Gene3D" id="2.50.20.10">
    <property type="entry name" value="Lipoprotein localisation LolA/LolB/LppX"/>
    <property type="match status" value="1"/>
</dbReference>
<reference evidence="2 3" key="1">
    <citation type="submission" date="2018-01" db="EMBL/GenBank/DDBJ databases">
        <title>The draft genome of Hanstruepera neustonica JCM19743.</title>
        <authorList>
            <person name="He R.-H."/>
            <person name="Du Z.-J."/>
        </authorList>
    </citation>
    <scope>NUCLEOTIDE SEQUENCE [LARGE SCALE GENOMIC DNA]</scope>
    <source>
        <strain evidence="2 3">JCM19743</strain>
    </source>
</reference>
<dbReference type="Proteomes" id="UP000236641">
    <property type="component" value="Unassembled WGS sequence"/>
</dbReference>
<proteinExistence type="predicted"/>